<dbReference type="KEGG" id="bbgw:UT28_C0001G0354"/>
<gene>
    <name evidence="1" type="ORF">UT28_C0001G0354</name>
</gene>
<protein>
    <submittedName>
        <fullName evidence="1">Uncharacterized protein</fullName>
    </submittedName>
</protein>
<proteinExistence type="predicted"/>
<dbReference type="AlphaFoldDB" id="A0A0G4B407"/>
<accession>A0A0G4B407</accession>
<dbReference type="STRING" id="1618337.UT28_C0001G0354"/>
<organism evidence="1 2">
    <name type="scientific">Berkelbacteria bacterium GW2011_GWE1_39_12</name>
    <dbReference type="NCBI Taxonomy" id="1618337"/>
    <lineage>
        <taxon>Bacteria</taxon>
        <taxon>Candidatus Berkelbacteria</taxon>
    </lineage>
</organism>
<reference evidence="1 2" key="1">
    <citation type="journal article" date="2015" name="Nature">
        <title>rRNA introns, odd ribosomes, and small enigmatic genomes across a large radiation of phyla.</title>
        <authorList>
            <person name="Brown C.T."/>
            <person name="Hug L.A."/>
            <person name="Thomas B.C."/>
            <person name="Sharon I."/>
            <person name="Castelle C.J."/>
            <person name="Singh A."/>
            <person name="Wilkins M.J."/>
            <person name="Williams K.H."/>
            <person name="Banfield J.F."/>
        </authorList>
    </citation>
    <scope>NUCLEOTIDE SEQUENCE [LARGE SCALE GENOMIC DNA]</scope>
</reference>
<name>A0A0G4B407_9BACT</name>
<evidence type="ECO:0000313" key="2">
    <source>
        <dbReference type="Proteomes" id="UP000035648"/>
    </source>
</evidence>
<sequence>MSKLTCKIGVKTGDEIEVEIEGRKVSLPASSFPSCLKEKDQCHLYLYSSRSPGVDDRNLAKSLLEEILNGK</sequence>
<dbReference type="EMBL" id="CP011213">
    <property type="protein sequence ID" value="AKM82163.1"/>
    <property type="molecule type" value="Genomic_DNA"/>
</dbReference>
<evidence type="ECO:0000313" key="1">
    <source>
        <dbReference type="EMBL" id="AKM82163.1"/>
    </source>
</evidence>
<dbReference type="Proteomes" id="UP000035648">
    <property type="component" value="Chromosome"/>
</dbReference>